<keyword evidence="7" id="KW-0325">Glycoprotein</keyword>
<evidence type="ECO:0000256" key="10">
    <source>
        <dbReference type="SAM" id="SignalP"/>
    </source>
</evidence>
<keyword evidence="4 10" id="KW-0732">Signal</keyword>
<keyword evidence="2" id="KW-0336">GPI-anchor</keyword>
<feature type="compositionally biased region" description="Low complexity" evidence="9">
    <location>
        <begin position="159"/>
        <end position="218"/>
    </location>
</feature>
<sequence length="246" mass="26887">MNTIKSIYIFYTFFLISFIQQAACLKCYNCNSYYDNDCSHLNVNTTAQRDCDLIVGQHIFYCFYGAACLKCYNCNSYYDNDCSHLNVNTTAQRDCDLIVGQHILYCFYGLATVEGQEITLRGCAENFLSCDNIADNINVISCQLCDIDLCNNANATDNSTTPSTPPTSSTSTTTTTTATPSTPTETPSTPTVSSTTPNSNQTVSESTSTTPSIPTTTESSSAKSLCLLSEIYALILFSILLIYTSI</sequence>
<proteinExistence type="predicted"/>
<dbReference type="GO" id="GO:0032222">
    <property type="term" value="P:regulation of synaptic transmission, cholinergic"/>
    <property type="evidence" value="ECO:0007669"/>
    <property type="project" value="InterPro"/>
</dbReference>
<evidence type="ECO:0000313" key="11">
    <source>
        <dbReference type="EMBL" id="MBC1172592.1"/>
    </source>
</evidence>
<evidence type="ECO:0000256" key="5">
    <source>
        <dbReference type="ARBA" id="ARBA00022989"/>
    </source>
</evidence>
<dbReference type="InterPro" id="IPR031424">
    <property type="entry name" value="QVR-like"/>
</dbReference>
<feature type="chain" id="PRO_5028834851" evidence="10">
    <location>
        <begin position="25"/>
        <end position="246"/>
    </location>
</feature>
<organism evidence="11">
    <name type="scientific">Lutzomyia longipalpis</name>
    <name type="common">Sand fly</name>
    <dbReference type="NCBI Taxonomy" id="7200"/>
    <lineage>
        <taxon>Eukaryota</taxon>
        <taxon>Metazoa</taxon>
        <taxon>Ecdysozoa</taxon>
        <taxon>Arthropoda</taxon>
        <taxon>Hexapoda</taxon>
        <taxon>Insecta</taxon>
        <taxon>Pterygota</taxon>
        <taxon>Neoptera</taxon>
        <taxon>Endopterygota</taxon>
        <taxon>Diptera</taxon>
        <taxon>Nematocera</taxon>
        <taxon>Psychodoidea</taxon>
        <taxon>Psychodidae</taxon>
        <taxon>Lutzomyia</taxon>
        <taxon>Lutzomyia</taxon>
    </lineage>
</organism>
<dbReference type="GO" id="GO:0030431">
    <property type="term" value="P:sleep"/>
    <property type="evidence" value="ECO:0007669"/>
    <property type="project" value="InterPro"/>
</dbReference>
<evidence type="ECO:0000256" key="1">
    <source>
        <dbReference type="ARBA" id="ARBA00004589"/>
    </source>
</evidence>
<dbReference type="AlphaFoldDB" id="A0A7G3AET2"/>
<feature type="region of interest" description="Disordered" evidence="9">
    <location>
        <begin position="157"/>
        <end position="218"/>
    </location>
</feature>
<feature type="signal peptide" evidence="10">
    <location>
        <begin position="1"/>
        <end position="24"/>
    </location>
</feature>
<keyword evidence="6" id="KW-0472">Membrane</keyword>
<dbReference type="VEuPathDB" id="VectorBase:LLONM1_008629"/>
<evidence type="ECO:0000256" key="8">
    <source>
        <dbReference type="ARBA" id="ARBA00023288"/>
    </source>
</evidence>
<evidence type="ECO:0000256" key="3">
    <source>
        <dbReference type="ARBA" id="ARBA00022692"/>
    </source>
</evidence>
<evidence type="ECO:0000256" key="6">
    <source>
        <dbReference type="ARBA" id="ARBA00023136"/>
    </source>
</evidence>
<keyword evidence="5" id="KW-1133">Transmembrane helix</keyword>
<dbReference type="InterPro" id="IPR050975">
    <property type="entry name" value="Sleep_regulator"/>
</dbReference>
<comment type="subcellular location">
    <subcellularLocation>
        <location evidence="1">Membrane</location>
        <topology evidence="1">Lipid-anchor</topology>
        <topology evidence="1">GPI-anchor</topology>
    </subcellularLocation>
</comment>
<evidence type="ECO:0000256" key="7">
    <source>
        <dbReference type="ARBA" id="ARBA00023180"/>
    </source>
</evidence>
<accession>A0A7G3AET2</accession>
<protein>
    <submittedName>
        <fullName evidence="11">Putative conserved secreted protein</fullName>
    </submittedName>
</protein>
<reference evidence="11" key="1">
    <citation type="journal article" date="2020" name="BMC">
        <title>Leishmania infection induces a limited differential gene expression in the sand fly midgut.</title>
        <authorList>
            <person name="Coutinho-Abreu I.V."/>
            <person name="Serafim T.D."/>
            <person name="Meneses C."/>
            <person name="Kamhawi S."/>
            <person name="Oliveira F."/>
            <person name="Valenzuela J.G."/>
        </authorList>
    </citation>
    <scope>NUCLEOTIDE SEQUENCE</scope>
    <source>
        <strain evidence="11">Jacobina</strain>
        <tissue evidence="11">Midgut</tissue>
    </source>
</reference>
<dbReference type="GO" id="GO:0098552">
    <property type="term" value="C:side of membrane"/>
    <property type="evidence" value="ECO:0007669"/>
    <property type="project" value="UniProtKB-KW"/>
</dbReference>
<evidence type="ECO:0000256" key="2">
    <source>
        <dbReference type="ARBA" id="ARBA00022622"/>
    </source>
</evidence>
<evidence type="ECO:0000256" key="9">
    <source>
        <dbReference type="SAM" id="MobiDB-lite"/>
    </source>
</evidence>
<keyword evidence="8" id="KW-0449">Lipoprotein</keyword>
<dbReference type="Pfam" id="PF17064">
    <property type="entry name" value="QVR"/>
    <property type="match status" value="1"/>
</dbReference>
<dbReference type="PANTHER" id="PTHR33562">
    <property type="entry name" value="ATILLA, ISOFORM B-RELATED-RELATED"/>
    <property type="match status" value="1"/>
</dbReference>
<name>A0A7G3AET2_LUTLO</name>
<evidence type="ECO:0000256" key="4">
    <source>
        <dbReference type="ARBA" id="ARBA00022729"/>
    </source>
</evidence>
<keyword evidence="3" id="KW-0812">Transmembrane</keyword>
<dbReference type="EMBL" id="GITU01003889">
    <property type="protein sequence ID" value="MBC1172592.1"/>
    <property type="molecule type" value="Transcribed_RNA"/>
</dbReference>